<dbReference type="InterPro" id="IPR015915">
    <property type="entry name" value="Kelch-typ_b-propeller"/>
</dbReference>
<dbReference type="PANTHER" id="PTHR46063:SF1">
    <property type="entry name" value="KELCH DOMAIN-CONTAINING PROTEIN 4"/>
    <property type="match status" value="1"/>
</dbReference>
<dbReference type="Pfam" id="PF13422">
    <property type="entry name" value="DUF4110"/>
    <property type="match status" value="1"/>
</dbReference>
<gene>
    <name evidence="3" type="ORF">Prudu_014658</name>
</gene>
<feature type="region of interest" description="Disordered" evidence="1">
    <location>
        <begin position="527"/>
        <end position="577"/>
    </location>
</feature>
<dbReference type="EMBL" id="AP019301">
    <property type="protein sequence ID" value="BBH03711.1"/>
    <property type="molecule type" value="Genomic_DNA"/>
</dbReference>
<reference evidence="3" key="1">
    <citation type="journal article" date="2019" name="Science">
        <title>Mutation of a bHLH transcription factor allowed almond domestication.</title>
        <authorList>
            <person name="Sanchez-Perez R."/>
            <person name="Pavan S."/>
            <person name="Mazzeo R."/>
            <person name="Moldovan C."/>
            <person name="Aiese Cigliano R."/>
            <person name="Del Cueto J."/>
            <person name="Ricciardi F."/>
            <person name="Lotti C."/>
            <person name="Ricciardi L."/>
            <person name="Dicenta F."/>
            <person name="Lopez-Marques R.L."/>
            <person name="Lindberg Moller B."/>
        </authorList>
    </citation>
    <scope>NUCLEOTIDE SEQUENCE</scope>
</reference>
<dbReference type="InterPro" id="IPR025183">
    <property type="entry name" value="DUF4110"/>
</dbReference>
<dbReference type="SUPFAM" id="SSF117281">
    <property type="entry name" value="Kelch motif"/>
    <property type="match status" value="1"/>
</dbReference>
<name>A0A4Y1RHD6_PRUDU</name>
<feature type="compositionally biased region" description="Acidic residues" evidence="1">
    <location>
        <begin position="531"/>
        <end position="567"/>
    </location>
</feature>
<feature type="region of interest" description="Disordered" evidence="1">
    <location>
        <begin position="52"/>
        <end position="83"/>
    </location>
</feature>
<dbReference type="InterPro" id="IPR052588">
    <property type="entry name" value="Kelch_domain_protein"/>
</dbReference>
<protein>
    <submittedName>
        <fullName evidence="3">Galactose oxidase/kelch repeat superfamily protein</fullName>
    </submittedName>
</protein>
<feature type="non-terminal residue" evidence="3">
    <location>
        <position position="1"/>
    </location>
</feature>
<dbReference type="Gene3D" id="2.120.10.80">
    <property type="entry name" value="Kelch-type beta propeller"/>
    <property type="match status" value="1"/>
</dbReference>
<organism evidence="3">
    <name type="scientific">Prunus dulcis</name>
    <name type="common">Almond</name>
    <name type="synonym">Amygdalus dulcis</name>
    <dbReference type="NCBI Taxonomy" id="3755"/>
    <lineage>
        <taxon>Eukaryota</taxon>
        <taxon>Viridiplantae</taxon>
        <taxon>Streptophyta</taxon>
        <taxon>Embryophyta</taxon>
        <taxon>Tracheophyta</taxon>
        <taxon>Spermatophyta</taxon>
        <taxon>Magnoliopsida</taxon>
        <taxon>eudicotyledons</taxon>
        <taxon>Gunneridae</taxon>
        <taxon>Pentapetalae</taxon>
        <taxon>rosids</taxon>
        <taxon>fabids</taxon>
        <taxon>Rosales</taxon>
        <taxon>Rosaceae</taxon>
        <taxon>Amygdaloideae</taxon>
        <taxon>Amygdaleae</taxon>
        <taxon>Prunus</taxon>
    </lineage>
</organism>
<accession>A0A4Y1RHD6</accession>
<dbReference type="AlphaFoldDB" id="A0A4Y1RHD6"/>
<feature type="domain" description="DUF4110" evidence="2">
    <location>
        <begin position="606"/>
        <end position="691"/>
    </location>
</feature>
<dbReference type="PANTHER" id="PTHR46063">
    <property type="entry name" value="KELCH DOMAIN-CONTAINING PROTEIN"/>
    <property type="match status" value="1"/>
</dbReference>
<feature type="compositionally biased region" description="Polar residues" evidence="1">
    <location>
        <begin position="454"/>
        <end position="463"/>
    </location>
</feature>
<sequence length="696" mass="79340">ESVPIKRWTLSCVRVAHIALSSSSRRVCSELNSLKDLELLCASLAVFREMGKKTKKPGKGKEKTEKKTAKADEKRARRETKKLSPEDDIDAILLNIQKEEAKKKEVHVEDNVPAPSPRSNCTLNINPLKETELILYGGEFYNGNKTFVYGDLYRCDVEKQEWKLISSPNSPPPRSAHQAVTWKNYLYIFGGEFTSPNQERFHHYKDFWMLDLKTNQWEQLNLKGSPSPRSGHRMVLYKHKIIVFGGFYDTLREVRYHNDLYVFDLDQFKWQEITPRPGSMWPSARSGFQFFVYQDEIFLYGGYSKEVSSDKTGSEKGVVHSDLWSLDPRTWEWNKVKKSGMPPGPRAGFSMCVHKKRALFFGVWWTWKYPLELRKGKSTKDKVKKSSGQKRNGDDKINSTEPEESVANDKGDNSENDEEADDLERKIDGISNQMATTMTGGNGDLAVKSEGKPQESSANLESQISDIPEIVKPCGRINSCMVVGRDTLYVYGGMMEVKDQEITLDDLYSLNLSKLDEWKCIIPASGSEWVEVSEDEDEDGDEDDDSEDECNEDSNSDETDDDNDEEGGKDGSLQMGDAVALIKGEGRALRRKEKRARIEQIRASLGLSDSQRTPTPGESLREFYKRTNMYWQMAAHEHTQHTGKELRKDGFDLAEARYRELKPILDELAILEAEQKAEEAEASAETSTKKRGKKKR</sequence>
<feature type="region of interest" description="Disordered" evidence="1">
    <location>
        <begin position="434"/>
        <end position="463"/>
    </location>
</feature>
<proteinExistence type="predicted"/>
<dbReference type="Pfam" id="PF24681">
    <property type="entry name" value="Kelch_KLHDC2_KLHL20_DRC7"/>
    <property type="match status" value="1"/>
</dbReference>
<evidence type="ECO:0000256" key="1">
    <source>
        <dbReference type="SAM" id="MobiDB-lite"/>
    </source>
</evidence>
<feature type="region of interest" description="Disordered" evidence="1">
    <location>
        <begin position="378"/>
        <end position="421"/>
    </location>
</feature>
<feature type="region of interest" description="Disordered" evidence="1">
    <location>
        <begin position="676"/>
        <end position="696"/>
    </location>
</feature>
<feature type="compositionally biased region" description="Basic and acidic residues" evidence="1">
    <location>
        <begin position="59"/>
        <end position="83"/>
    </location>
</feature>
<evidence type="ECO:0000259" key="2">
    <source>
        <dbReference type="Pfam" id="PF13422"/>
    </source>
</evidence>
<evidence type="ECO:0000313" key="3">
    <source>
        <dbReference type="EMBL" id="BBH03711.1"/>
    </source>
</evidence>